<dbReference type="KEGG" id="ehx:EMIHUDRAFT_255466"/>
<accession>A0A0D3JA40</accession>
<proteinExistence type="predicted"/>
<sequence>MTSSEIRRSKDGLVFFSLPAAFSPPAALGGARWSAAGPTMAASAAVPSQSATTPTAAVTTGDASYDAPRRGFSFSPESQISSPIATPENNQHTPEYNSYSAPQPSSQYNGYADPAAHRGGPYSQSPSPAQRVSAQQRGVPPTRGAYDANNFNGHSQQRASPGRTPGRRDHSYDPLPDL</sequence>
<feature type="region of interest" description="Disordered" evidence="1">
    <location>
        <begin position="27"/>
        <end position="178"/>
    </location>
</feature>
<evidence type="ECO:0000313" key="2">
    <source>
        <dbReference type="EnsemblProtists" id="EOD20375"/>
    </source>
</evidence>
<evidence type="ECO:0000313" key="3">
    <source>
        <dbReference type="Proteomes" id="UP000013827"/>
    </source>
</evidence>
<feature type="compositionally biased region" description="Polar residues" evidence="1">
    <location>
        <begin position="46"/>
        <end position="62"/>
    </location>
</feature>
<reference evidence="3" key="1">
    <citation type="journal article" date="2013" name="Nature">
        <title>Pan genome of the phytoplankton Emiliania underpins its global distribution.</title>
        <authorList>
            <person name="Read B.A."/>
            <person name="Kegel J."/>
            <person name="Klute M.J."/>
            <person name="Kuo A."/>
            <person name="Lefebvre S.C."/>
            <person name="Maumus F."/>
            <person name="Mayer C."/>
            <person name="Miller J."/>
            <person name="Monier A."/>
            <person name="Salamov A."/>
            <person name="Young J."/>
            <person name="Aguilar M."/>
            <person name="Claverie J.M."/>
            <person name="Frickenhaus S."/>
            <person name="Gonzalez K."/>
            <person name="Herman E.K."/>
            <person name="Lin Y.C."/>
            <person name="Napier J."/>
            <person name="Ogata H."/>
            <person name="Sarno A.F."/>
            <person name="Shmutz J."/>
            <person name="Schroeder D."/>
            <person name="de Vargas C."/>
            <person name="Verret F."/>
            <person name="von Dassow P."/>
            <person name="Valentin K."/>
            <person name="Van de Peer Y."/>
            <person name="Wheeler G."/>
            <person name="Dacks J.B."/>
            <person name="Delwiche C.F."/>
            <person name="Dyhrman S.T."/>
            <person name="Glockner G."/>
            <person name="John U."/>
            <person name="Richards T."/>
            <person name="Worden A.Z."/>
            <person name="Zhang X."/>
            <person name="Grigoriev I.V."/>
            <person name="Allen A.E."/>
            <person name="Bidle K."/>
            <person name="Borodovsky M."/>
            <person name="Bowler C."/>
            <person name="Brownlee C."/>
            <person name="Cock J.M."/>
            <person name="Elias M."/>
            <person name="Gladyshev V.N."/>
            <person name="Groth M."/>
            <person name="Guda C."/>
            <person name="Hadaegh A."/>
            <person name="Iglesias-Rodriguez M.D."/>
            <person name="Jenkins J."/>
            <person name="Jones B.M."/>
            <person name="Lawson T."/>
            <person name="Leese F."/>
            <person name="Lindquist E."/>
            <person name="Lobanov A."/>
            <person name="Lomsadze A."/>
            <person name="Malik S.B."/>
            <person name="Marsh M.E."/>
            <person name="Mackinder L."/>
            <person name="Mock T."/>
            <person name="Mueller-Roeber B."/>
            <person name="Pagarete A."/>
            <person name="Parker M."/>
            <person name="Probert I."/>
            <person name="Quesneville H."/>
            <person name="Raines C."/>
            <person name="Rensing S.A."/>
            <person name="Riano-Pachon D.M."/>
            <person name="Richier S."/>
            <person name="Rokitta S."/>
            <person name="Shiraiwa Y."/>
            <person name="Soanes D.M."/>
            <person name="van der Giezen M."/>
            <person name="Wahlund T.M."/>
            <person name="Williams B."/>
            <person name="Wilson W."/>
            <person name="Wolfe G."/>
            <person name="Wurch L.L."/>
        </authorList>
    </citation>
    <scope>NUCLEOTIDE SEQUENCE</scope>
</reference>
<dbReference type="PaxDb" id="2903-EOD20375"/>
<keyword evidence="3" id="KW-1185">Reference proteome</keyword>
<dbReference type="HOGENOM" id="CLU_1514473_0_0_1"/>
<evidence type="ECO:0000256" key="1">
    <source>
        <dbReference type="SAM" id="MobiDB-lite"/>
    </source>
</evidence>
<dbReference type="RefSeq" id="XP_005772804.1">
    <property type="nucleotide sequence ID" value="XM_005772747.1"/>
</dbReference>
<dbReference type="Proteomes" id="UP000013827">
    <property type="component" value="Unassembled WGS sequence"/>
</dbReference>
<feature type="compositionally biased region" description="Polar residues" evidence="1">
    <location>
        <begin position="122"/>
        <end position="136"/>
    </location>
</feature>
<feature type="compositionally biased region" description="Polar residues" evidence="1">
    <location>
        <begin position="75"/>
        <end position="109"/>
    </location>
</feature>
<protein>
    <submittedName>
        <fullName evidence="2">Uncharacterized protein</fullName>
    </submittedName>
</protein>
<feature type="compositionally biased region" description="Low complexity" evidence="1">
    <location>
        <begin position="27"/>
        <end position="45"/>
    </location>
</feature>
<organism evidence="2 3">
    <name type="scientific">Emiliania huxleyi (strain CCMP1516)</name>
    <dbReference type="NCBI Taxonomy" id="280463"/>
    <lineage>
        <taxon>Eukaryota</taxon>
        <taxon>Haptista</taxon>
        <taxon>Haptophyta</taxon>
        <taxon>Prymnesiophyceae</taxon>
        <taxon>Isochrysidales</taxon>
        <taxon>Noelaerhabdaceae</taxon>
        <taxon>Emiliania</taxon>
    </lineage>
</organism>
<name>A0A0D3JA40_EMIH1</name>
<dbReference type="GeneID" id="17265922"/>
<dbReference type="EnsemblProtists" id="EOD20375">
    <property type="protein sequence ID" value="EOD20375"/>
    <property type="gene ID" value="EMIHUDRAFT_255466"/>
</dbReference>
<dbReference type="AlphaFoldDB" id="A0A0D3JA40"/>
<reference evidence="2" key="2">
    <citation type="submission" date="2024-10" db="UniProtKB">
        <authorList>
            <consortium name="EnsemblProtists"/>
        </authorList>
    </citation>
    <scope>IDENTIFICATION</scope>
</reference>
<feature type="compositionally biased region" description="Polar residues" evidence="1">
    <location>
        <begin position="149"/>
        <end position="159"/>
    </location>
</feature>